<dbReference type="AlphaFoldDB" id="A0A7W6PQB0"/>
<sequence length="67" mass="7975">MKFDYPAPEGVLMPYELAMLQRLFNRALRKQGYAKTDVEAKMLATTMMDLYRRGLRDERKLRIMFAI</sequence>
<dbReference type="Proteomes" id="UP000519897">
    <property type="component" value="Unassembled WGS sequence"/>
</dbReference>
<gene>
    <name evidence="1" type="ORF">GGQ72_000231</name>
</gene>
<dbReference type="RefSeq" id="WP_062554095.1">
    <property type="nucleotide sequence ID" value="NZ_CP049250.1"/>
</dbReference>
<protein>
    <submittedName>
        <fullName evidence="1">Uncharacterized protein</fullName>
    </submittedName>
</protein>
<organism evidence="1 2">
    <name type="scientific">Rhizobium rhizoryzae</name>
    <dbReference type="NCBI Taxonomy" id="451876"/>
    <lineage>
        <taxon>Bacteria</taxon>
        <taxon>Pseudomonadati</taxon>
        <taxon>Pseudomonadota</taxon>
        <taxon>Alphaproteobacteria</taxon>
        <taxon>Hyphomicrobiales</taxon>
        <taxon>Rhizobiaceae</taxon>
        <taxon>Rhizobium/Agrobacterium group</taxon>
        <taxon>Rhizobium</taxon>
    </lineage>
</organism>
<proteinExistence type="predicted"/>
<reference evidence="1 2" key="1">
    <citation type="submission" date="2020-08" db="EMBL/GenBank/DDBJ databases">
        <title>Genomic Encyclopedia of Type Strains, Phase IV (KMG-IV): sequencing the most valuable type-strain genomes for metagenomic binning, comparative biology and taxonomic classification.</title>
        <authorList>
            <person name="Goeker M."/>
        </authorList>
    </citation>
    <scope>NUCLEOTIDE SEQUENCE [LARGE SCALE GENOMIC DNA]</scope>
    <source>
        <strain evidence="1 2">DSM 29514</strain>
    </source>
</reference>
<comment type="caution">
    <text evidence="1">The sequence shown here is derived from an EMBL/GenBank/DDBJ whole genome shotgun (WGS) entry which is preliminary data.</text>
</comment>
<name>A0A7W6PQB0_9HYPH</name>
<dbReference type="EMBL" id="JACIEC010000001">
    <property type="protein sequence ID" value="MBB4141732.1"/>
    <property type="molecule type" value="Genomic_DNA"/>
</dbReference>
<accession>A0A7W6PQB0</accession>
<evidence type="ECO:0000313" key="2">
    <source>
        <dbReference type="Proteomes" id="UP000519897"/>
    </source>
</evidence>
<evidence type="ECO:0000313" key="1">
    <source>
        <dbReference type="EMBL" id="MBB4141732.1"/>
    </source>
</evidence>
<keyword evidence="2" id="KW-1185">Reference proteome</keyword>